<dbReference type="InterPro" id="IPR019579">
    <property type="entry name" value="FAM161A/B"/>
</dbReference>
<organism evidence="4 5">
    <name type="scientific">Spizellomyces punctatus (strain DAOM BR117)</name>
    <dbReference type="NCBI Taxonomy" id="645134"/>
    <lineage>
        <taxon>Eukaryota</taxon>
        <taxon>Fungi</taxon>
        <taxon>Fungi incertae sedis</taxon>
        <taxon>Chytridiomycota</taxon>
        <taxon>Chytridiomycota incertae sedis</taxon>
        <taxon>Chytridiomycetes</taxon>
        <taxon>Spizellomycetales</taxon>
        <taxon>Spizellomycetaceae</taxon>
        <taxon>Spizellomyces</taxon>
    </lineage>
</organism>
<protein>
    <submittedName>
        <fullName evidence="4">Uncharacterized protein</fullName>
    </submittedName>
</protein>
<proteinExistence type="inferred from homology"/>
<dbReference type="InterPro" id="IPR051655">
    <property type="entry name" value="FAM161"/>
</dbReference>
<reference evidence="4 5" key="1">
    <citation type="submission" date="2009-08" db="EMBL/GenBank/DDBJ databases">
        <title>The Genome Sequence of Spizellomyces punctatus strain DAOM BR117.</title>
        <authorList>
            <consortium name="The Broad Institute Genome Sequencing Platform"/>
            <person name="Russ C."/>
            <person name="Cuomo C."/>
            <person name="Shea T."/>
            <person name="Young S.K."/>
            <person name="Zeng Q."/>
            <person name="Koehrsen M."/>
            <person name="Haas B."/>
            <person name="Borodovsky M."/>
            <person name="Guigo R."/>
            <person name="Alvarado L."/>
            <person name="Berlin A."/>
            <person name="Bochicchio J."/>
            <person name="Borenstein D."/>
            <person name="Chapman S."/>
            <person name="Chen Z."/>
            <person name="Engels R."/>
            <person name="Freedman E."/>
            <person name="Gellesch M."/>
            <person name="Goldberg J."/>
            <person name="Griggs A."/>
            <person name="Gujja S."/>
            <person name="Heiman D."/>
            <person name="Hepburn T."/>
            <person name="Howarth C."/>
            <person name="Jen D."/>
            <person name="Larson L."/>
            <person name="Lewis B."/>
            <person name="Mehta T."/>
            <person name="Park D."/>
            <person name="Pearson M."/>
            <person name="Roberts A."/>
            <person name="Saif S."/>
            <person name="Shenoy N."/>
            <person name="Sisk P."/>
            <person name="Stolte C."/>
            <person name="Sykes S."/>
            <person name="Thomson T."/>
            <person name="Walk T."/>
            <person name="White J."/>
            <person name="Yandava C."/>
            <person name="Burger G."/>
            <person name="Gray M.W."/>
            <person name="Holland P.W.H."/>
            <person name="King N."/>
            <person name="Lang F.B.F."/>
            <person name="Roger A.J."/>
            <person name="Ruiz-Trillo I."/>
            <person name="Lander E."/>
            <person name="Nusbaum C."/>
        </authorList>
    </citation>
    <scope>NUCLEOTIDE SEQUENCE [LARGE SCALE GENOMIC DNA]</scope>
    <source>
        <strain evidence="4 5">DAOM BR117</strain>
    </source>
</reference>
<evidence type="ECO:0000256" key="1">
    <source>
        <dbReference type="ARBA" id="ARBA00006663"/>
    </source>
</evidence>
<dbReference type="PANTHER" id="PTHR21501">
    <property type="entry name" value="PROTEIN FAM-161"/>
    <property type="match status" value="1"/>
</dbReference>
<dbReference type="OrthoDB" id="2150121at2759"/>
<dbReference type="InParanoid" id="A0A0L0H506"/>
<dbReference type="Pfam" id="PF10595">
    <property type="entry name" value="FAM161A_B"/>
    <property type="match status" value="2"/>
</dbReference>
<dbReference type="EMBL" id="KQ257472">
    <property type="protein sequence ID" value="KNC96001.1"/>
    <property type="molecule type" value="Genomic_DNA"/>
</dbReference>
<feature type="region of interest" description="Disordered" evidence="3">
    <location>
        <begin position="248"/>
        <end position="300"/>
    </location>
</feature>
<name>A0A0L0H506_SPIPD</name>
<keyword evidence="5" id="KW-1185">Reference proteome</keyword>
<gene>
    <name evidence="4" type="ORF">SPPG_08600</name>
</gene>
<evidence type="ECO:0000313" key="4">
    <source>
        <dbReference type="EMBL" id="KNC96001.1"/>
    </source>
</evidence>
<dbReference type="AlphaFoldDB" id="A0A0L0H506"/>
<feature type="compositionally biased region" description="Polar residues" evidence="3">
    <location>
        <begin position="79"/>
        <end position="107"/>
    </location>
</feature>
<accession>A0A0L0H506</accession>
<dbReference type="PANTHER" id="PTHR21501:SF1">
    <property type="entry name" value="PROTEIN FAM-161"/>
    <property type="match status" value="1"/>
</dbReference>
<feature type="region of interest" description="Disordered" evidence="3">
    <location>
        <begin position="55"/>
        <end position="107"/>
    </location>
</feature>
<dbReference type="GO" id="GO:0005929">
    <property type="term" value="C:cilium"/>
    <property type="evidence" value="ECO:0007669"/>
    <property type="project" value="TreeGrafter"/>
</dbReference>
<comment type="similarity">
    <text evidence="1">Belongs to the FAM161 family.</text>
</comment>
<dbReference type="RefSeq" id="XP_016604041.1">
    <property type="nucleotide sequence ID" value="XM_016756747.1"/>
</dbReference>
<evidence type="ECO:0000313" key="5">
    <source>
        <dbReference type="Proteomes" id="UP000053201"/>
    </source>
</evidence>
<dbReference type="VEuPathDB" id="FungiDB:SPPG_08600"/>
<dbReference type="Proteomes" id="UP000053201">
    <property type="component" value="Unassembled WGS sequence"/>
</dbReference>
<feature type="compositionally biased region" description="Polar residues" evidence="3">
    <location>
        <begin position="62"/>
        <end position="72"/>
    </location>
</feature>
<evidence type="ECO:0000256" key="3">
    <source>
        <dbReference type="SAM" id="MobiDB-lite"/>
    </source>
</evidence>
<dbReference type="STRING" id="645134.A0A0L0H506"/>
<keyword evidence="2" id="KW-0175">Coiled coil</keyword>
<feature type="compositionally biased region" description="Polar residues" evidence="3">
    <location>
        <begin position="248"/>
        <end position="260"/>
    </location>
</feature>
<sequence length="618" mass="69885">MRGHARALNPDITTLIMRIQGCKSQRQFASNTSPVKIPIDRRTLQAIAKENTLKETIAPTAPSGQLDSCTSKSDVDSPHLSTSTSWCNDADSSTDEQSSTASANQGSIDSQCTSALDYLNKLELQALQAHAADYRDAFQIEQQRKILAARASYLQEKLGEQLHDAARKIAPRFYGWQPSDWNGVHGQLIKDDRDPDDLWRALRAAEAHSYPLEDPAVSDRFFKEMEELMLVEDLAELQCGTWADETTSYETNSRMSPSSRKQIERKPNPVVRTTNQRHAHSKPKLSVPVSSIPRGKTTSQKRLEQELAKKEAALQAMMKDGFRANPVPASTLIPRYDQIMRSRGTKSAAMRAQRVSKIKGGVKPFGFSSKPNDKSCPCGLEATVENALNQISRDAHSKPIIKSQRPAGSPPPRLVQQAIEDGRRRRQRILENESKAGLTEEHKFRPKINWEIPNHARNHAKFAKEVEKRKTVHSPTKPHPFPGVEYHHQVAPSRSRHQQCALNNDAVSSSRHQWPYIKKKRLSIATRMQIPKARETHSHRLKVLHRKTVEETRGLIKDELEKQRQERRKEIKRIEQKVRSRLTTKIGTTANSDSVHHARQEGYLRGTLVRKNPLAVCS</sequence>
<dbReference type="GO" id="GO:0005856">
    <property type="term" value="C:cytoskeleton"/>
    <property type="evidence" value="ECO:0007669"/>
    <property type="project" value="UniProtKB-ARBA"/>
</dbReference>
<dbReference type="GeneID" id="27691752"/>
<evidence type="ECO:0000256" key="2">
    <source>
        <dbReference type="ARBA" id="ARBA00023054"/>
    </source>
</evidence>
<dbReference type="GO" id="GO:0044782">
    <property type="term" value="P:cilium organization"/>
    <property type="evidence" value="ECO:0007669"/>
    <property type="project" value="TreeGrafter"/>
</dbReference>